<dbReference type="CDD" id="cd10280">
    <property type="entry name" value="PQQ_mGDH"/>
    <property type="match status" value="1"/>
</dbReference>
<sequence>MRKIFAGSTLVAVVAIFTFGCTQKKDYKGWPQYKGSNENIHYSSLKQVDTSNVKQLQVAWTYHTRDADSANHSQIQCNPIVIDGVMYGTTPKMKLFAIDAATGHEKWQFNPFDSLASDKRMFFIMNNSRGVAYWSSGDDKRVFYAAGPYLYCINAATGKTVNSFGDKGKIDLHDGLGRDVADLFVTASSPPIIYGDIMIMGTRVDEGSHAAPGHIRAYNVRTGKQFWIFHTIPHPGEPGYETWEDPNAYKFIGGANVWSGFSLDEKRGIVYGCTGSASYDWYGGNRLGNNLYADCLLALDAKTGKLIWHFQDIHHDVWDKDIPSAPALVTIKKDGKDIEAVAIATKTGFIFTFDRVTGKPVYDIVEKPVPTFTDLAGEKLSKTQPYPTLPAPFMSQRFNESDINPYLPDSSKQQVLKAFRNYKTDHMFNSISLQGTVVYPGLDGGAEWGGPSYDPESGILYVNANQTAWIIQAIPLNNNKEKANETNLQAGQRLFKANCMTCHGADRKGSGTFPSLINIERKYKPAAFDTLLQSGRRMMPAFRQLKAAERKAIASYVLNISAEQLKPFINADSHKDDMFKVPYSIVGYNKFLSKEGYPAIAPPWGTLNAINLNTGKLVWRTTLGNDPVFPHGKDDSGTENYGASVITKGGLLFIAATKDGKFRAFNKKTGKLLWEVSLPAPGYATPSVYELNCRQYIVIACGGGKMNTPSGDSYVAFALPSK</sequence>
<evidence type="ECO:0000256" key="7">
    <source>
        <dbReference type="ARBA" id="ARBA00023004"/>
    </source>
</evidence>
<evidence type="ECO:0000313" key="10">
    <source>
        <dbReference type="EMBL" id="MBD1387374.1"/>
    </source>
</evidence>
<evidence type="ECO:0000259" key="9">
    <source>
        <dbReference type="PROSITE" id="PS51007"/>
    </source>
</evidence>
<comment type="similarity">
    <text evidence="2">Belongs to the bacterial PQQ dehydrogenase family.</text>
</comment>
<feature type="domain" description="Cytochrome c" evidence="9">
    <location>
        <begin position="486"/>
        <end position="561"/>
    </location>
</feature>
<reference evidence="10 11" key="1">
    <citation type="submission" date="2020-09" db="EMBL/GenBank/DDBJ databases">
        <title>Novel species of Mucilaginibacter isolated from a glacier on the Tibetan Plateau.</title>
        <authorList>
            <person name="Liu Q."/>
            <person name="Xin Y.-H."/>
        </authorList>
    </citation>
    <scope>NUCLEOTIDE SEQUENCE [LARGE SCALE GENOMIC DNA]</scope>
    <source>
        <strain evidence="10 11">CGMCC 1.13878</strain>
    </source>
</reference>
<dbReference type="InterPro" id="IPR036909">
    <property type="entry name" value="Cyt_c-like_dom_sf"/>
</dbReference>
<dbReference type="Pfam" id="PF00034">
    <property type="entry name" value="Cytochrom_C"/>
    <property type="match status" value="1"/>
</dbReference>
<protein>
    <submittedName>
        <fullName evidence="10">PQQ-binding-like beta-propeller repeat protein</fullName>
    </submittedName>
</protein>
<evidence type="ECO:0000256" key="2">
    <source>
        <dbReference type="ARBA" id="ARBA00008156"/>
    </source>
</evidence>
<evidence type="ECO:0000256" key="5">
    <source>
        <dbReference type="ARBA" id="ARBA00022729"/>
    </source>
</evidence>
<evidence type="ECO:0000256" key="1">
    <source>
        <dbReference type="ARBA" id="ARBA00001931"/>
    </source>
</evidence>
<dbReference type="PANTHER" id="PTHR32303:SF4">
    <property type="entry name" value="QUINOPROTEIN GLUCOSE DEHYDROGENASE"/>
    <property type="match status" value="1"/>
</dbReference>
<comment type="cofactor">
    <cofactor evidence="1">
        <name>pyrroloquinoline quinone</name>
        <dbReference type="ChEBI" id="CHEBI:58442"/>
    </cofactor>
</comment>
<dbReference type="InterPro" id="IPR018391">
    <property type="entry name" value="PQQ_b-propeller_rpt"/>
</dbReference>
<dbReference type="PROSITE" id="PS51007">
    <property type="entry name" value="CYTC"/>
    <property type="match status" value="1"/>
</dbReference>
<keyword evidence="4 8" id="KW-0479">Metal-binding</keyword>
<dbReference type="InterPro" id="IPR011047">
    <property type="entry name" value="Quinoprotein_ADH-like_sf"/>
</dbReference>
<name>A0ABR7X9W6_9SPHI</name>
<dbReference type="Proteomes" id="UP000618754">
    <property type="component" value="Unassembled WGS sequence"/>
</dbReference>
<dbReference type="SMART" id="SM00564">
    <property type="entry name" value="PQQ"/>
    <property type="match status" value="5"/>
</dbReference>
<dbReference type="SUPFAM" id="SSF46626">
    <property type="entry name" value="Cytochrome c"/>
    <property type="match status" value="1"/>
</dbReference>
<dbReference type="Pfam" id="PF01011">
    <property type="entry name" value="PQQ"/>
    <property type="match status" value="2"/>
</dbReference>
<keyword evidence="11" id="KW-1185">Reference proteome</keyword>
<evidence type="ECO:0000313" key="11">
    <source>
        <dbReference type="Proteomes" id="UP000618754"/>
    </source>
</evidence>
<dbReference type="RefSeq" id="WP_191177221.1">
    <property type="nucleotide sequence ID" value="NZ_JACWMW010000005.1"/>
</dbReference>
<dbReference type="Gene3D" id="1.10.760.10">
    <property type="entry name" value="Cytochrome c-like domain"/>
    <property type="match status" value="1"/>
</dbReference>
<proteinExistence type="inferred from homology"/>
<organism evidence="10 11">
    <name type="scientific">Mucilaginibacter rigui</name>
    <dbReference type="NCBI Taxonomy" id="534635"/>
    <lineage>
        <taxon>Bacteria</taxon>
        <taxon>Pseudomonadati</taxon>
        <taxon>Bacteroidota</taxon>
        <taxon>Sphingobacteriia</taxon>
        <taxon>Sphingobacteriales</taxon>
        <taxon>Sphingobacteriaceae</taxon>
        <taxon>Mucilaginibacter</taxon>
    </lineage>
</organism>
<keyword evidence="7 8" id="KW-0408">Iron</keyword>
<dbReference type="SUPFAM" id="SSF50998">
    <property type="entry name" value="Quinoprotein alcohol dehydrogenase-like"/>
    <property type="match status" value="1"/>
</dbReference>
<dbReference type="InterPro" id="IPR017511">
    <property type="entry name" value="PQQ_mDH"/>
</dbReference>
<keyword evidence="5" id="KW-0732">Signal</keyword>
<evidence type="ECO:0000256" key="6">
    <source>
        <dbReference type="ARBA" id="ARBA00023002"/>
    </source>
</evidence>
<keyword evidence="6" id="KW-0560">Oxidoreductase</keyword>
<dbReference type="EMBL" id="JACWMW010000005">
    <property type="protein sequence ID" value="MBD1387374.1"/>
    <property type="molecule type" value="Genomic_DNA"/>
</dbReference>
<gene>
    <name evidence="10" type="ORF">IDJ75_18955</name>
</gene>
<dbReference type="Gene3D" id="2.140.10.10">
    <property type="entry name" value="Quinoprotein alcohol dehydrogenase-like superfamily"/>
    <property type="match status" value="2"/>
</dbReference>
<dbReference type="PROSITE" id="PS51257">
    <property type="entry name" value="PROKAR_LIPOPROTEIN"/>
    <property type="match status" value="1"/>
</dbReference>
<comment type="caution">
    <text evidence="10">The sequence shown here is derived from an EMBL/GenBank/DDBJ whole genome shotgun (WGS) entry which is preliminary data.</text>
</comment>
<dbReference type="PANTHER" id="PTHR32303">
    <property type="entry name" value="QUINOPROTEIN ALCOHOL DEHYDROGENASE (CYTOCHROME C)"/>
    <property type="match status" value="1"/>
</dbReference>
<evidence type="ECO:0000256" key="3">
    <source>
        <dbReference type="ARBA" id="ARBA00022617"/>
    </source>
</evidence>
<accession>A0ABR7X9W6</accession>
<evidence type="ECO:0000256" key="4">
    <source>
        <dbReference type="ARBA" id="ARBA00022723"/>
    </source>
</evidence>
<evidence type="ECO:0000256" key="8">
    <source>
        <dbReference type="PROSITE-ProRule" id="PRU00433"/>
    </source>
</evidence>
<dbReference type="InterPro" id="IPR009056">
    <property type="entry name" value="Cyt_c-like_dom"/>
</dbReference>
<dbReference type="InterPro" id="IPR002372">
    <property type="entry name" value="PQQ_rpt_dom"/>
</dbReference>
<keyword evidence="3 8" id="KW-0349">Heme</keyword>